<dbReference type="Pfam" id="PF00535">
    <property type="entry name" value="Glycos_transf_2"/>
    <property type="match status" value="1"/>
</dbReference>
<evidence type="ECO:0000256" key="1">
    <source>
        <dbReference type="ARBA" id="ARBA00006739"/>
    </source>
</evidence>
<dbReference type="InterPro" id="IPR050834">
    <property type="entry name" value="Glycosyltransf_2"/>
</dbReference>
<evidence type="ECO:0000313" key="6">
    <source>
        <dbReference type="Proteomes" id="UP001589818"/>
    </source>
</evidence>
<dbReference type="EMBL" id="JBHLVF010000017">
    <property type="protein sequence ID" value="MFC0392370.1"/>
    <property type="molecule type" value="Genomic_DNA"/>
</dbReference>
<keyword evidence="2" id="KW-0328">Glycosyltransferase</keyword>
<keyword evidence="6" id="KW-1185">Reference proteome</keyword>
<organism evidence="5 6">
    <name type="scientific">Paenibacillus mendelii</name>
    <dbReference type="NCBI Taxonomy" id="206163"/>
    <lineage>
        <taxon>Bacteria</taxon>
        <taxon>Bacillati</taxon>
        <taxon>Bacillota</taxon>
        <taxon>Bacilli</taxon>
        <taxon>Bacillales</taxon>
        <taxon>Paenibacillaceae</taxon>
        <taxon>Paenibacillus</taxon>
    </lineage>
</organism>
<feature type="domain" description="Glycosyltransferase 2-like" evidence="4">
    <location>
        <begin position="6"/>
        <end position="166"/>
    </location>
</feature>
<dbReference type="Proteomes" id="UP001589818">
    <property type="component" value="Unassembled WGS sequence"/>
</dbReference>
<accession>A0ABV6J902</accession>
<dbReference type="PANTHER" id="PTHR43685:SF5">
    <property type="entry name" value="GLYCOSYLTRANSFERASE EPSE-RELATED"/>
    <property type="match status" value="1"/>
</dbReference>
<proteinExistence type="inferred from homology"/>
<protein>
    <submittedName>
        <fullName evidence="5">Glycosyltransferase family 2 protein</fullName>
    </submittedName>
</protein>
<name>A0ABV6J902_9BACL</name>
<gene>
    <name evidence="5" type="ORF">ACFFJ8_13435</name>
</gene>
<evidence type="ECO:0000313" key="5">
    <source>
        <dbReference type="EMBL" id="MFC0392370.1"/>
    </source>
</evidence>
<reference evidence="5 6" key="1">
    <citation type="submission" date="2024-09" db="EMBL/GenBank/DDBJ databases">
        <authorList>
            <person name="Sun Q."/>
            <person name="Mori K."/>
        </authorList>
    </citation>
    <scope>NUCLEOTIDE SEQUENCE [LARGE SCALE GENOMIC DNA]</scope>
    <source>
        <strain evidence="5 6">CCM 4839</strain>
    </source>
</reference>
<sequence length="264" mass="31701">MESQVTVLIPFYNAGRYLKEAVESVFMQTYTDWELILIDDCSTDLYWPGIKTYMDDKRVKLFRHISNKGQSKSLNTGLQHVRTPFVIQLDADDLFYPYTLETMVKEAQTVSEKVGAISGNAFIFYETKKGEIERSEIRNGRSYDEKYEFLLTNRTLMPRFYRTSALRKINGWPTDDPYKGRYREDMRILYRLIEHYDFHWIDELLYKHRRHRTNHTRQVKKYSELVDWSVRDALKRWGDHYSPVFITINEGWKRISHLEPKKVP</sequence>
<keyword evidence="3" id="KW-0808">Transferase</keyword>
<comment type="caution">
    <text evidence="5">The sequence shown here is derived from an EMBL/GenBank/DDBJ whole genome shotgun (WGS) entry which is preliminary data.</text>
</comment>
<dbReference type="Gene3D" id="3.90.550.10">
    <property type="entry name" value="Spore Coat Polysaccharide Biosynthesis Protein SpsA, Chain A"/>
    <property type="match status" value="1"/>
</dbReference>
<dbReference type="CDD" id="cd00761">
    <property type="entry name" value="Glyco_tranf_GTA_type"/>
    <property type="match status" value="1"/>
</dbReference>
<evidence type="ECO:0000259" key="4">
    <source>
        <dbReference type="Pfam" id="PF00535"/>
    </source>
</evidence>
<evidence type="ECO:0000256" key="3">
    <source>
        <dbReference type="ARBA" id="ARBA00022679"/>
    </source>
</evidence>
<dbReference type="SUPFAM" id="SSF53448">
    <property type="entry name" value="Nucleotide-diphospho-sugar transferases"/>
    <property type="match status" value="1"/>
</dbReference>
<evidence type="ECO:0000256" key="2">
    <source>
        <dbReference type="ARBA" id="ARBA00022676"/>
    </source>
</evidence>
<dbReference type="InterPro" id="IPR029044">
    <property type="entry name" value="Nucleotide-diphossugar_trans"/>
</dbReference>
<comment type="similarity">
    <text evidence="1">Belongs to the glycosyltransferase 2 family.</text>
</comment>
<dbReference type="RefSeq" id="WP_204819466.1">
    <property type="nucleotide sequence ID" value="NZ_JANHOF010000003.1"/>
</dbReference>
<dbReference type="InterPro" id="IPR001173">
    <property type="entry name" value="Glyco_trans_2-like"/>
</dbReference>
<dbReference type="PANTHER" id="PTHR43685">
    <property type="entry name" value="GLYCOSYLTRANSFERASE"/>
    <property type="match status" value="1"/>
</dbReference>